<evidence type="ECO:0000313" key="6">
    <source>
        <dbReference type="RefSeq" id="XP_028132637.1"/>
    </source>
</evidence>
<feature type="domain" description="CAP-Gly" evidence="2">
    <location>
        <begin position="748"/>
        <end position="790"/>
    </location>
</feature>
<feature type="region of interest" description="Disordered" evidence="1">
    <location>
        <begin position="690"/>
        <end position="710"/>
    </location>
</feature>
<dbReference type="SUPFAM" id="SSF74924">
    <property type="entry name" value="Cap-Gly domain"/>
    <property type="match status" value="1"/>
</dbReference>
<reference evidence="5 6" key="1">
    <citation type="submission" date="2025-04" db="UniProtKB">
        <authorList>
            <consortium name="RefSeq"/>
        </authorList>
    </citation>
    <scope>IDENTIFICATION</scope>
    <source>
        <tissue evidence="5 6">Whole insect</tissue>
    </source>
</reference>
<dbReference type="RefSeq" id="XP_028132636.1">
    <property type="nucleotide sequence ID" value="XM_028276835.1"/>
</dbReference>
<dbReference type="PROSITE" id="PS50245">
    <property type="entry name" value="CAP_GLY_2"/>
    <property type="match status" value="1"/>
</dbReference>
<dbReference type="OrthoDB" id="2130750at2759"/>
<dbReference type="EnsemblMetazoa" id="XM_028276835.2">
    <property type="protein sequence ID" value="XP_028132636.1"/>
    <property type="gene ID" value="LOC114328084"/>
</dbReference>
<protein>
    <submittedName>
        <fullName evidence="5">Uncharacterized protein LOC114328084 isoform X1</fullName>
    </submittedName>
    <submittedName>
        <fullName evidence="6">Uncharacterized protein LOC114328084 isoform X2</fullName>
    </submittedName>
</protein>
<reference evidence="3" key="2">
    <citation type="submission" date="2025-05" db="UniProtKB">
        <authorList>
            <consortium name="EnsemblMetazoa"/>
        </authorList>
    </citation>
    <scope>IDENTIFICATION</scope>
</reference>
<sequence>MDYGGESRREPGLEAVRALHQTVVALRAALEESKSEILQLKNKAWPIETVQEAFQILTLENHILRQKLLKADNQQSGEQETDGSREDVGDKPKSIEEVKVLEVEDSSKPPNETVTPQKEIVAVDSSTKTESPKCINEKLSPKEHHSLAKPSYQLLEDTYQSEPRVKKVTIVSPKLSPKRIRNLEARISIKSETISPGNVSRSLESLTVLKSPIESKNKLSFSKTFSFSNLSSHISREFHLDIDEEMSHKDTEPAENNLGDEEENSEVHSPQNDTDQAEEVDDIELIFTTDDTKDSDFKEQLVSIDGGDSRAQSSNILRLPLSDMDPNLSDRELEDDVFNDNFENENQENINFQSFDMKRDNSQLCDSRSDTSINQEKSLKSYYSLQDSSFENRSMEKDESFDRFEERIRIVETDISKCGIHDVEYVVGRRNTCPNPLQYKPLLHREALSKGLVPGRKTRPILTQSNAVRKDSGAQTDISALPGSSWRSESSLANKARLGENFTTLPSKLPLPGSRLRLSEKTVEARRVLLSDIGFTSMVPELSRSADHLFPPNVKPTGVTPTYGQFLKTTDLYSPGYASQKFTWSANTATPSEGSQTHSHYGSMYPLTSLPVPSRRCSAPVSPSRRGVLKHTPSRVRFANGSLPELRGDWGTVDSGDSTDSLVEEAENYLRRSIDCIIGRDTMTSYSDTRTKTGVRRASAPEPSGDNVPPPGWLPFLPRVSRDLKLDNWVKVITSEGRVKGGRVRYIGPVVSQTEHFVGVQLSCPDGYCDGTYNNRMYFQCEPYHGIFVPFKKVIMGWRP</sequence>
<evidence type="ECO:0000313" key="3">
    <source>
        <dbReference type="EnsemblMetazoa" id="XP_028132636.1"/>
    </source>
</evidence>
<dbReference type="AlphaFoldDB" id="A0A6P7FCV3"/>
<feature type="region of interest" description="Disordered" evidence="1">
    <location>
        <begin position="72"/>
        <end position="115"/>
    </location>
</feature>
<evidence type="ECO:0000313" key="5">
    <source>
        <dbReference type="RefSeq" id="XP_028132636.1"/>
    </source>
</evidence>
<organism evidence="6">
    <name type="scientific">Diabrotica virgifera virgifera</name>
    <name type="common">western corn rootworm</name>
    <dbReference type="NCBI Taxonomy" id="50390"/>
    <lineage>
        <taxon>Eukaryota</taxon>
        <taxon>Metazoa</taxon>
        <taxon>Ecdysozoa</taxon>
        <taxon>Arthropoda</taxon>
        <taxon>Hexapoda</taxon>
        <taxon>Insecta</taxon>
        <taxon>Pterygota</taxon>
        <taxon>Neoptera</taxon>
        <taxon>Endopterygota</taxon>
        <taxon>Coleoptera</taxon>
        <taxon>Polyphaga</taxon>
        <taxon>Cucujiformia</taxon>
        <taxon>Chrysomeloidea</taxon>
        <taxon>Chrysomelidae</taxon>
        <taxon>Galerucinae</taxon>
        <taxon>Diabroticina</taxon>
        <taxon>Diabroticites</taxon>
        <taxon>Diabrotica</taxon>
    </lineage>
</organism>
<dbReference type="GeneID" id="114328084"/>
<dbReference type="InterPro" id="IPR000938">
    <property type="entry name" value="CAP-Gly_domain"/>
</dbReference>
<accession>A0A6P7FCV3</accession>
<evidence type="ECO:0000256" key="1">
    <source>
        <dbReference type="SAM" id="MobiDB-lite"/>
    </source>
</evidence>
<dbReference type="RefSeq" id="XP_028132637.1">
    <property type="nucleotide sequence ID" value="XM_028276836.1"/>
</dbReference>
<feature type="region of interest" description="Disordered" evidence="1">
    <location>
        <begin position="246"/>
        <end position="276"/>
    </location>
</feature>
<gene>
    <name evidence="5 6" type="primary">LOC114328084</name>
</gene>
<feature type="compositionally biased region" description="Basic and acidic residues" evidence="1">
    <location>
        <begin position="82"/>
        <end position="107"/>
    </location>
</feature>
<dbReference type="SMART" id="SM01052">
    <property type="entry name" value="CAP_GLY"/>
    <property type="match status" value="1"/>
</dbReference>
<dbReference type="InterPro" id="IPR036859">
    <property type="entry name" value="CAP-Gly_dom_sf"/>
</dbReference>
<dbReference type="KEGG" id="dvv:114328084"/>
<dbReference type="Pfam" id="PF01302">
    <property type="entry name" value="CAP_GLY"/>
    <property type="match status" value="1"/>
</dbReference>
<evidence type="ECO:0000313" key="4">
    <source>
        <dbReference type="Proteomes" id="UP001652700"/>
    </source>
</evidence>
<dbReference type="Proteomes" id="UP001652700">
    <property type="component" value="Unplaced"/>
</dbReference>
<dbReference type="Gene3D" id="2.30.30.190">
    <property type="entry name" value="CAP Gly-rich-like domain"/>
    <property type="match status" value="1"/>
</dbReference>
<name>A0A6P7FCV3_DIAVI</name>
<evidence type="ECO:0000259" key="2">
    <source>
        <dbReference type="PROSITE" id="PS50245"/>
    </source>
</evidence>
<keyword evidence="4" id="KW-1185">Reference proteome</keyword>
<proteinExistence type="predicted"/>